<evidence type="ECO:0000313" key="8">
    <source>
        <dbReference type="EMBL" id="STD84294.1"/>
    </source>
</evidence>
<evidence type="ECO:0000256" key="4">
    <source>
        <dbReference type="ARBA" id="ARBA00023136"/>
    </source>
</evidence>
<feature type="compositionally biased region" description="Basic and acidic residues" evidence="6">
    <location>
        <begin position="123"/>
        <end position="136"/>
    </location>
</feature>
<evidence type="ECO:0000313" key="9">
    <source>
        <dbReference type="Proteomes" id="UP000254807"/>
    </source>
</evidence>
<dbReference type="EMBL" id="UFYW01000001">
    <property type="protein sequence ID" value="STD84294.1"/>
    <property type="molecule type" value="Genomic_DNA"/>
</dbReference>
<dbReference type="Pfam" id="PF05105">
    <property type="entry name" value="Phage_holin_4_1"/>
    <property type="match status" value="1"/>
</dbReference>
<organism evidence="8 9">
    <name type="scientific">Enterococcus gallinarum</name>
    <dbReference type="NCBI Taxonomy" id="1353"/>
    <lineage>
        <taxon>Bacteria</taxon>
        <taxon>Bacillati</taxon>
        <taxon>Bacillota</taxon>
        <taxon>Bacilli</taxon>
        <taxon>Lactobacillales</taxon>
        <taxon>Enterococcaceae</taxon>
        <taxon>Enterococcus</taxon>
    </lineage>
</organism>
<keyword evidence="9" id="KW-1185">Reference proteome</keyword>
<accession>A0A376H549</accession>
<dbReference type="OrthoDB" id="88184at2"/>
<protein>
    <submittedName>
        <fullName evidence="8">Holin</fullName>
    </submittedName>
</protein>
<comment type="similarity">
    <text evidence="5">Belongs to the bacteriophage holin family. Cp-1 holin subfamily.</text>
</comment>
<dbReference type="NCBIfam" id="TIGR01593">
    <property type="entry name" value="holin_tox_secr"/>
    <property type="match status" value="1"/>
</dbReference>
<dbReference type="AlphaFoldDB" id="A0A376H549"/>
<keyword evidence="2 7" id="KW-0812">Transmembrane</keyword>
<proteinExistence type="inferred from homology"/>
<feature type="region of interest" description="Disordered" evidence="6">
    <location>
        <begin position="118"/>
        <end position="165"/>
    </location>
</feature>
<evidence type="ECO:0000256" key="1">
    <source>
        <dbReference type="ARBA" id="ARBA00004141"/>
    </source>
</evidence>
<evidence type="ECO:0000256" key="3">
    <source>
        <dbReference type="ARBA" id="ARBA00022989"/>
    </source>
</evidence>
<dbReference type="InterPro" id="IPR006480">
    <property type="entry name" value="Phage_holin_4_1"/>
</dbReference>
<gene>
    <name evidence="8" type="ORF">NCTC12360_02823</name>
</gene>
<dbReference type="Proteomes" id="UP000254807">
    <property type="component" value="Unassembled WGS sequence"/>
</dbReference>
<evidence type="ECO:0000256" key="2">
    <source>
        <dbReference type="ARBA" id="ARBA00022692"/>
    </source>
</evidence>
<feature type="transmembrane region" description="Helical" evidence="7">
    <location>
        <begin position="20"/>
        <end position="42"/>
    </location>
</feature>
<sequence length="165" mass="18385">MVIIDNGVLLNEFRGLLTNGYVQLFLWVVVGDIVTGLCKGIFVKEANSTKGLLGIVKHMLVVCLVIIAYPYLKIMNLETFATAFVFFYIAVYGISITENLGQLGVPIPNWVKERLSKLQDSTENPKPKVTEIKIDYGDGQSETQSLDSKDDPDYGDGQEFTDKKE</sequence>
<dbReference type="GO" id="GO:0016020">
    <property type="term" value="C:membrane"/>
    <property type="evidence" value="ECO:0007669"/>
    <property type="project" value="UniProtKB-SubCell"/>
</dbReference>
<reference evidence="8 9" key="1">
    <citation type="submission" date="2018-06" db="EMBL/GenBank/DDBJ databases">
        <authorList>
            <consortium name="Pathogen Informatics"/>
            <person name="Doyle S."/>
        </authorList>
    </citation>
    <scope>NUCLEOTIDE SEQUENCE [LARGE SCALE GENOMIC DNA]</scope>
    <source>
        <strain evidence="8 9">NCTC12360</strain>
    </source>
</reference>
<comment type="subcellular location">
    <subcellularLocation>
        <location evidence="1">Membrane</location>
        <topology evidence="1">Multi-pass membrane protein</topology>
    </subcellularLocation>
</comment>
<keyword evidence="3 7" id="KW-1133">Transmembrane helix</keyword>
<feature type="transmembrane region" description="Helical" evidence="7">
    <location>
        <begin position="54"/>
        <end position="71"/>
    </location>
</feature>
<evidence type="ECO:0000256" key="6">
    <source>
        <dbReference type="SAM" id="MobiDB-lite"/>
    </source>
</evidence>
<name>A0A376H549_ENTGA</name>
<feature type="transmembrane region" description="Helical" evidence="7">
    <location>
        <begin position="77"/>
        <end position="94"/>
    </location>
</feature>
<evidence type="ECO:0000256" key="7">
    <source>
        <dbReference type="SAM" id="Phobius"/>
    </source>
</evidence>
<evidence type="ECO:0000256" key="5">
    <source>
        <dbReference type="ARBA" id="ARBA00023600"/>
    </source>
</evidence>
<keyword evidence="4 7" id="KW-0472">Membrane</keyword>